<dbReference type="AlphaFoldDB" id="A0AAN5CWE2"/>
<dbReference type="Pfam" id="PF00270">
    <property type="entry name" value="DEAD"/>
    <property type="match status" value="1"/>
</dbReference>
<dbReference type="Proteomes" id="UP001328107">
    <property type="component" value="Unassembled WGS sequence"/>
</dbReference>
<dbReference type="SUPFAM" id="SSF52540">
    <property type="entry name" value="P-loop containing nucleoside triphosphate hydrolases"/>
    <property type="match status" value="1"/>
</dbReference>
<evidence type="ECO:0000259" key="6">
    <source>
        <dbReference type="PROSITE" id="PS51192"/>
    </source>
</evidence>
<feature type="region of interest" description="Disordered" evidence="5">
    <location>
        <begin position="524"/>
        <end position="569"/>
    </location>
</feature>
<dbReference type="InterPro" id="IPR044742">
    <property type="entry name" value="DEAD/DEAH_RhlB"/>
</dbReference>
<dbReference type="CDD" id="cd00268">
    <property type="entry name" value="DEADc"/>
    <property type="match status" value="1"/>
</dbReference>
<dbReference type="GO" id="GO:0003724">
    <property type="term" value="F:RNA helicase activity"/>
    <property type="evidence" value="ECO:0007669"/>
    <property type="project" value="TreeGrafter"/>
</dbReference>
<keyword evidence="2" id="KW-0378">Hydrolase</keyword>
<feature type="region of interest" description="Disordered" evidence="5">
    <location>
        <begin position="1"/>
        <end position="22"/>
    </location>
</feature>
<dbReference type="GO" id="GO:0016787">
    <property type="term" value="F:hydrolase activity"/>
    <property type="evidence" value="ECO:0007669"/>
    <property type="project" value="UniProtKB-KW"/>
</dbReference>
<dbReference type="CDD" id="cd18787">
    <property type="entry name" value="SF2_C_DEAD"/>
    <property type="match status" value="1"/>
</dbReference>
<dbReference type="SMART" id="SM00490">
    <property type="entry name" value="HELICc"/>
    <property type="match status" value="1"/>
</dbReference>
<dbReference type="InterPro" id="IPR011545">
    <property type="entry name" value="DEAD/DEAH_box_helicase_dom"/>
</dbReference>
<gene>
    <name evidence="8" type="ORF">PMAYCL1PPCAC_22121</name>
</gene>
<evidence type="ECO:0000256" key="5">
    <source>
        <dbReference type="SAM" id="MobiDB-lite"/>
    </source>
</evidence>
<dbReference type="SMART" id="SM00487">
    <property type="entry name" value="DEXDc"/>
    <property type="match status" value="1"/>
</dbReference>
<evidence type="ECO:0000256" key="1">
    <source>
        <dbReference type="ARBA" id="ARBA00022741"/>
    </source>
</evidence>
<evidence type="ECO:0000313" key="8">
    <source>
        <dbReference type="EMBL" id="GMR51926.1"/>
    </source>
</evidence>
<dbReference type="InterPro" id="IPR027417">
    <property type="entry name" value="P-loop_NTPase"/>
</dbReference>
<keyword evidence="3" id="KW-0347">Helicase</keyword>
<feature type="region of interest" description="Disordered" evidence="5">
    <location>
        <begin position="581"/>
        <end position="635"/>
    </location>
</feature>
<dbReference type="PANTHER" id="PTHR47959:SF1">
    <property type="entry name" value="ATP-DEPENDENT RNA HELICASE DBPA"/>
    <property type="match status" value="1"/>
</dbReference>
<name>A0AAN5CWE2_9BILA</name>
<evidence type="ECO:0000259" key="7">
    <source>
        <dbReference type="PROSITE" id="PS51194"/>
    </source>
</evidence>
<dbReference type="Gene3D" id="3.40.50.300">
    <property type="entry name" value="P-loop containing nucleotide triphosphate hydrolases"/>
    <property type="match status" value="2"/>
</dbReference>
<feature type="domain" description="Helicase ATP-binding" evidence="6">
    <location>
        <begin position="100"/>
        <end position="281"/>
    </location>
</feature>
<keyword evidence="1" id="KW-0547">Nucleotide-binding</keyword>
<evidence type="ECO:0000256" key="3">
    <source>
        <dbReference type="ARBA" id="ARBA00022806"/>
    </source>
</evidence>
<feature type="compositionally biased region" description="Acidic residues" evidence="5">
    <location>
        <begin position="592"/>
        <end position="613"/>
    </location>
</feature>
<dbReference type="InterPro" id="IPR050079">
    <property type="entry name" value="DEAD_box_RNA_helicase"/>
</dbReference>
<proteinExistence type="predicted"/>
<dbReference type="GO" id="GO:0005524">
    <property type="term" value="F:ATP binding"/>
    <property type="evidence" value="ECO:0007669"/>
    <property type="project" value="UniProtKB-KW"/>
</dbReference>
<dbReference type="Pfam" id="PF00271">
    <property type="entry name" value="Helicase_C"/>
    <property type="match status" value="1"/>
</dbReference>
<sequence length="702" mass="79017">DGIGIFGNTPQNGDRKTRKARPKLQMDDLATQITKSTAGENYEEVCIKNVFKRIKFESTHMTRPEAYDANISASLPGKLNDNLGMMNVKQLLPTQRYTLPLLVDHDTDLFVGAATGHGKTLGFLIPVVVGLLRQHRDGSSSRRPRALVISNTQVLQIQTFNVCKNLIAGTGLRAVLVCGEALPREQIRELEQGVDILIATTGRLKDFLQKKVLSLEDLKYFIYDEADKMTQFGGFRDDVREIDSFIPQAIKDTLRSCFFTATLDSISIFEGMYREGKVSMLHVPGNPLITHQIIPLDLNQDNDNAKSLILMRLMQNDIKSQCRTLFDKSNAPYMQKTVVFVNEKQRCNWLGAYLRPFGFSVGVITSDYSLKMRDHIIQRFTRGEIQALIATDSMARGHDIPNVTHVINYDVGDNALDTFKHRAGRTARIGHKGTCTTLLSKRQFMLYDDPTISECSGPRLNAAKLARYLVVECGQKIPLCLMGPARIGLKSELTSHNLKTPLDEVMKDLTSGCLAKALRRKARRAASSVPNVPQAIDSTNERKEQPQILQPLQQQQEQEQRQQLPSVPIAMPETKVEFDEDGFPCFERPESSEVEEEEADNDNDDDDDFDSDNETGGALMQDDDGDSEAAPHDECQYDEDAYFMGEHLDEGELDADANNHMILEYAVHDGGRWTSDEGEEDSEENRFRALVEDYEKHQQEEN</sequence>
<dbReference type="InterPro" id="IPR001650">
    <property type="entry name" value="Helicase_C-like"/>
</dbReference>
<feature type="compositionally biased region" description="Low complexity" evidence="5">
    <location>
        <begin position="546"/>
        <end position="565"/>
    </location>
</feature>
<feature type="non-terminal residue" evidence="8">
    <location>
        <position position="1"/>
    </location>
</feature>
<dbReference type="EMBL" id="BTRK01000005">
    <property type="protein sequence ID" value="GMR51926.1"/>
    <property type="molecule type" value="Genomic_DNA"/>
</dbReference>
<dbReference type="PANTHER" id="PTHR47959">
    <property type="entry name" value="ATP-DEPENDENT RNA HELICASE RHLE-RELATED"/>
    <property type="match status" value="1"/>
</dbReference>
<evidence type="ECO:0000256" key="4">
    <source>
        <dbReference type="ARBA" id="ARBA00022840"/>
    </source>
</evidence>
<dbReference type="PROSITE" id="PS51194">
    <property type="entry name" value="HELICASE_CTER"/>
    <property type="match status" value="1"/>
</dbReference>
<comment type="caution">
    <text evidence="8">The sequence shown here is derived from an EMBL/GenBank/DDBJ whole genome shotgun (WGS) entry which is preliminary data.</text>
</comment>
<reference evidence="9" key="1">
    <citation type="submission" date="2022-10" db="EMBL/GenBank/DDBJ databases">
        <title>Genome assembly of Pristionchus species.</title>
        <authorList>
            <person name="Yoshida K."/>
            <person name="Sommer R.J."/>
        </authorList>
    </citation>
    <scope>NUCLEOTIDE SEQUENCE [LARGE SCALE GENOMIC DNA]</scope>
    <source>
        <strain evidence="9">RS5460</strain>
    </source>
</reference>
<evidence type="ECO:0000256" key="2">
    <source>
        <dbReference type="ARBA" id="ARBA00022801"/>
    </source>
</evidence>
<keyword evidence="9" id="KW-1185">Reference proteome</keyword>
<keyword evidence="4" id="KW-0067">ATP-binding</keyword>
<organism evidence="8 9">
    <name type="scientific">Pristionchus mayeri</name>
    <dbReference type="NCBI Taxonomy" id="1317129"/>
    <lineage>
        <taxon>Eukaryota</taxon>
        <taxon>Metazoa</taxon>
        <taxon>Ecdysozoa</taxon>
        <taxon>Nematoda</taxon>
        <taxon>Chromadorea</taxon>
        <taxon>Rhabditida</taxon>
        <taxon>Rhabditina</taxon>
        <taxon>Diplogasteromorpha</taxon>
        <taxon>Diplogasteroidea</taxon>
        <taxon>Neodiplogasteridae</taxon>
        <taxon>Pristionchus</taxon>
    </lineage>
</organism>
<protein>
    <recommendedName>
        <fullName evidence="10">RNA helicase</fullName>
    </recommendedName>
</protein>
<dbReference type="InterPro" id="IPR014001">
    <property type="entry name" value="Helicase_ATP-bd"/>
</dbReference>
<accession>A0AAN5CWE2</accession>
<evidence type="ECO:0008006" key="10">
    <source>
        <dbReference type="Google" id="ProtNLM"/>
    </source>
</evidence>
<dbReference type="GO" id="GO:0003676">
    <property type="term" value="F:nucleic acid binding"/>
    <property type="evidence" value="ECO:0007669"/>
    <property type="project" value="InterPro"/>
</dbReference>
<evidence type="ECO:0000313" key="9">
    <source>
        <dbReference type="Proteomes" id="UP001328107"/>
    </source>
</evidence>
<dbReference type="PROSITE" id="PS51192">
    <property type="entry name" value="HELICASE_ATP_BIND_1"/>
    <property type="match status" value="1"/>
</dbReference>
<dbReference type="GO" id="GO:0005829">
    <property type="term" value="C:cytosol"/>
    <property type="evidence" value="ECO:0007669"/>
    <property type="project" value="TreeGrafter"/>
</dbReference>
<feature type="domain" description="Helicase C-terminal" evidence="7">
    <location>
        <begin position="317"/>
        <end position="485"/>
    </location>
</feature>